<dbReference type="RefSeq" id="WP_147714702.1">
    <property type="nucleotide sequence ID" value="NZ_VKAD01000002.1"/>
</dbReference>
<comment type="catalytic activity">
    <reaction evidence="17 19">
        <text>alpha-ribazole + adenosylcob(III)inamide-GDP = adenosylcob(III)alamin + GMP + H(+)</text>
        <dbReference type="Rhea" id="RHEA:16049"/>
        <dbReference type="ChEBI" id="CHEBI:10329"/>
        <dbReference type="ChEBI" id="CHEBI:15378"/>
        <dbReference type="ChEBI" id="CHEBI:18408"/>
        <dbReference type="ChEBI" id="CHEBI:58115"/>
        <dbReference type="ChEBI" id="CHEBI:60487"/>
        <dbReference type="EC" id="2.7.8.26"/>
    </reaction>
</comment>
<dbReference type="HAMAP" id="MF_00719">
    <property type="entry name" value="CobS"/>
    <property type="match status" value="1"/>
</dbReference>
<dbReference type="InterPro" id="IPR003805">
    <property type="entry name" value="CobS"/>
</dbReference>
<dbReference type="Proteomes" id="UP000321764">
    <property type="component" value="Unassembled WGS sequence"/>
</dbReference>
<evidence type="ECO:0000256" key="3">
    <source>
        <dbReference type="ARBA" id="ARBA00004663"/>
    </source>
</evidence>
<keyword evidence="21" id="KW-1185">Reference proteome</keyword>
<sequence length="248" mass="27240">MMREFFLALGFFTRIPVPSHPNYSDEAMRRSAIYYPLVGIVVGAVMALVYYLANMLFSVPLSVLLALCSGFLVTGGFHEDGWADTFDGLGGAFQRDKKLEIMTDSRLGTYGSLALWAILTLKTFCLIELLPQTGIISLIVVHGLSRWSSMTAMVYGTYVRVGQSKSKPVVSHMSAWRWLVAGLFVVPTLYFVPLAVAIALVVGSIVVAFVWLALLKQQIGGYTGDTLGACQQLAEVCLYFIWLGFLAQ</sequence>
<comment type="pathway">
    <text evidence="3 19">Cofactor biosynthesis; adenosylcobalamin biosynthesis; adenosylcobalamin from cob(II)yrinate a,c-diamide: step 7/7.</text>
</comment>
<dbReference type="PANTHER" id="PTHR34148:SF1">
    <property type="entry name" value="ADENOSYLCOBINAMIDE-GDP RIBAZOLETRANSFERASE"/>
    <property type="match status" value="1"/>
</dbReference>
<feature type="transmembrane region" description="Helical" evidence="19">
    <location>
        <begin position="32"/>
        <end position="52"/>
    </location>
</feature>
<evidence type="ECO:0000313" key="21">
    <source>
        <dbReference type="Proteomes" id="UP000321764"/>
    </source>
</evidence>
<evidence type="ECO:0000256" key="9">
    <source>
        <dbReference type="ARBA" id="ARBA00022679"/>
    </source>
</evidence>
<feature type="transmembrane region" description="Helical" evidence="19">
    <location>
        <begin position="113"/>
        <end position="141"/>
    </location>
</feature>
<evidence type="ECO:0000256" key="7">
    <source>
        <dbReference type="ARBA" id="ARBA00022475"/>
    </source>
</evidence>
<comment type="caution">
    <text evidence="20">The sequence shown here is derived from an EMBL/GenBank/DDBJ whole genome shotgun (WGS) entry which is preliminary data.</text>
</comment>
<organism evidence="20 21">
    <name type="scientific">Reinekea thalattae</name>
    <dbReference type="NCBI Taxonomy" id="2593301"/>
    <lineage>
        <taxon>Bacteria</taxon>
        <taxon>Pseudomonadati</taxon>
        <taxon>Pseudomonadota</taxon>
        <taxon>Gammaproteobacteria</taxon>
        <taxon>Oceanospirillales</taxon>
        <taxon>Saccharospirillaceae</taxon>
        <taxon>Reinekea</taxon>
    </lineage>
</organism>
<reference evidence="20 21" key="1">
    <citation type="submission" date="2019-07" db="EMBL/GenBank/DDBJ databases">
        <title>Reinekea sp. strain SSH23 genome sequencing and assembly.</title>
        <authorList>
            <person name="Kim I."/>
        </authorList>
    </citation>
    <scope>NUCLEOTIDE SEQUENCE [LARGE SCALE GENOMIC DNA]</scope>
    <source>
        <strain evidence="20 21">SSH23</strain>
    </source>
</reference>
<proteinExistence type="inferred from homology"/>
<evidence type="ECO:0000256" key="11">
    <source>
        <dbReference type="ARBA" id="ARBA00022842"/>
    </source>
</evidence>
<evidence type="ECO:0000256" key="14">
    <source>
        <dbReference type="ARBA" id="ARBA00025228"/>
    </source>
</evidence>
<evidence type="ECO:0000256" key="18">
    <source>
        <dbReference type="ARBA" id="ARBA00049504"/>
    </source>
</evidence>
<dbReference type="AlphaFoldDB" id="A0A5C8Z5C4"/>
<keyword evidence="10 19" id="KW-0812">Transmembrane</keyword>
<dbReference type="GO" id="GO:0008818">
    <property type="term" value="F:cobalamin 5'-phosphate synthase activity"/>
    <property type="evidence" value="ECO:0007669"/>
    <property type="project" value="UniProtKB-UniRule"/>
</dbReference>
<protein>
    <recommendedName>
        <fullName evidence="6 19">Adenosylcobinamide-GDP ribazoletransferase</fullName>
        <ecNumber evidence="5 19">2.7.8.26</ecNumber>
    </recommendedName>
    <alternativeName>
        <fullName evidence="16 19">Cobalamin synthase</fullName>
    </alternativeName>
    <alternativeName>
        <fullName evidence="15 19">Cobalamin-5'-phosphate synthase</fullName>
    </alternativeName>
</protein>
<dbReference type="NCBIfam" id="TIGR00317">
    <property type="entry name" value="cobS"/>
    <property type="match status" value="1"/>
</dbReference>
<comment type="cofactor">
    <cofactor evidence="1 19">
        <name>Mg(2+)</name>
        <dbReference type="ChEBI" id="CHEBI:18420"/>
    </cofactor>
</comment>
<keyword evidence="13 19" id="KW-0472">Membrane</keyword>
<accession>A0A5C8Z5C4</accession>
<keyword evidence="12 19" id="KW-1133">Transmembrane helix</keyword>
<comment type="similarity">
    <text evidence="4 19">Belongs to the CobS family.</text>
</comment>
<gene>
    <name evidence="19 20" type="primary">cobS</name>
    <name evidence="20" type="ORF">FME95_11875</name>
</gene>
<evidence type="ECO:0000256" key="2">
    <source>
        <dbReference type="ARBA" id="ARBA00004651"/>
    </source>
</evidence>
<evidence type="ECO:0000256" key="19">
    <source>
        <dbReference type="HAMAP-Rule" id="MF_00719"/>
    </source>
</evidence>
<evidence type="ECO:0000313" key="20">
    <source>
        <dbReference type="EMBL" id="TXR52106.1"/>
    </source>
</evidence>
<dbReference type="EC" id="2.7.8.26" evidence="5 19"/>
<evidence type="ECO:0000256" key="6">
    <source>
        <dbReference type="ARBA" id="ARBA00015850"/>
    </source>
</evidence>
<evidence type="ECO:0000256" key="16">
    <source>
        <dbReference type="ARBA" id="ARBA00032853"/>
    </source>
</evidence>
<comment type="catalytic activity">
    <reaction evidence="18 19">
        <text>alpha-ribazole 5'-phosphate + adenosylcob(III)inamide-GDP = adenosylcob(III)alamin 5'-phosphate + GMP + H(+)</text>
        <dbReference type="Rhea" id="RHEA:23560"/>
        <dbReference type="ChEBI" id="CHEBI:15378"/>
        <dbReference type="ChEBI" id="CHEBI:57918"/>
        <dbReference type="ChEBI" id="CHEBI:58115"/>
        <dbReference type="ChEBI" id="CHEBI:60487"/>
        <dbReference type="ChEBI" id="CHEBI:60493"/>
        <dbReference type="EC" id="2.7.8.26"/>
    </reaction>
</comment>
<dbReference type="UniPathway" id="UPA00148">
    <property type="reaction ID" value="UER00238"/>
</dbReference>
<evidence type="ECO:0000256" key="13">
    <source>
        <dbReference type="ARBA" id="ARBA00023136"/>
    </source>
</evidence>
<comment type="function">
    <text evidence="14 19">Joins adenosylcobinamide-GDP and alpha-ribazole to generate adenosylcobalamin (Ado-cobalamin). Also synthesizes adenosylcobalamin 5'-phosphate from adenosylcobinamide-GDP and alpha-ribazole 5'-phosphate.</text>
</comment>
<feature type="transmembrane region" description="Helical" evidence="19">
    <location>
        <begin position="59"/>
        <end position="77"/>
    </location>
</feature>
<keyword evidence="9 19" id="KW-0808">Transferase</keyword>
<name>A0A5C8Z5C4_9GAMM</name>
<evidence type="ECO:0000256" key="12">
    <source>
        <dbReference type="ARBA" id="ARBA00022989"/>
    </source>
</evidence>
<dbReference type="GO" id="GO:0009236">
    <property type="term" value="P:cobalamin biosynthetic process"/>
    <property type="evidence" value="ECO:0007669"/>
    <property type="project" value="UniProtKB-UniRule"/>
</dbReference>
<comment type="subcellular location">
    <subcellularLocation>
        <location evidence="2 19">Cell membrane</location>
        <topology evidence="2 19">Multi-pass membrane protein</topology>
    </subcellularLocation>
</comment>
<keyword evidence="11 19" id="KW-0460">Magnesium</keyword>
<evidence type="ECO:0000256" key="17">
    <source>
        <dbReference type="ARBA" id="ARBA00048623"/>
    </source>
</evidence>
<feature type="transmembrane region" description="Helical" evidence="19">
    <location>
        <begin position="175"/>
        <end position="192"/>
    </location>
</feature>
<evidence type="ECO:0000256" key="1">
    <source>
        <dbReference type="ARBA" id="ARBA00001946"/>
    </source>
</evidence>
<dbReference type="Pfam" id="PF02654">
    <property type="entry name" value="CobS"/>
    <property type="match status" value="1"/>
</dbReference>
<evidence type="ECO:0000256" key="10">
    <source>
        <dbReference type="ARBA" id="ARBA00022692"/>
    </source>
</evidence>
<dbReference type="EMBL" id="VKAD01000002">
    <property type="protein sequence ID" value="TXR52106.1"/>
    <property type="molecule type" value="Genomic_DNA"/>
</dbReference>
<dbReference type="GO" id="GO:0005886">
    <property type="term" value="C:plasma membrane"/>
    <property type="evidence" value="ECO:0007669"/>
    <property type="project" value="UniProtKB-SubCell"/>
</dbReference>
<dbReference type="PANTHER" id="PTHR34148">
    <property type="entry name" value="ADENOSYLCOBINAMIDE-GDP RIBAZOLETRANSFERASE"/>
    <property type="match status" value="1"/>
</dbReference>
<dbReference type="OrthoDB" id="9794626at2"/>
<evidence type="ECO:0000256" key="8">
    <source>
        <dbReference type="ARBA" id="ARBA00022573"/>
    </source>
</evidence>
<evidence type="ECO:0000256" key="4">
    <source>
        <dbReference type="ARBA" id="ARBA00010561"/>
    </source>
</evidence>
<keyword evidence="7 19" id="KW-1003">Cell membrane</keyword>
<evidence type="ECO:0000256" key="5">
    <source>
        <dbReference type="ARBA" id="ARBA00013200"/>
    </source>
</evidence>
<dbReference type="GO" id="GO:0051073">
    <property type="term" value="F:adenosylcobinamide-GDP ribazoletransferase activity"/>
    <property type="evidence" value="ECO:0007669"/>
    <property type="project" value="UniProtKB-UniRule"/>
</dbReference>
<keyword evidence="8 19" id="KW-0169">Cobalamin biosynthesis</keyword>
<evidence type="ECO:0000256" key="15">
    <source>
        <dbReference type="ARBA" id="ARBA00032605"/>
    </source>
</evidence>